<keyword evidence="3" id="KW-1185">Reference proteome</keyword>
<gene>
    <name evidence="2" type="ORF">G5C60_02215</name>
</gene>
<dbReference type="EMBL" id="JAAKZY010000004">
    <property type="protein sequence ID" value="NGO06516.1"/>
    <property type="molecule type" value="Genomic_DNA"/>
</dbReference>
<reference evidence="2 3" key="1">
    <citation type="submission" date="2020-02" db="EMBL/GenBank/DDBJ databases">
        <title>Whole-genome analyses of novel actinobacteria.</title>
        <authorList>
            <person name="Sahin N."/>
            <person name="Gencbay T."/>
        </authorList>
    </citation>
    <scope>NUCLEOTIDE SEQUENCE [LARGE SCALE GENOMIC DNA]</scope>
    <source>
        <strain evidence="2 3">HC44</strain>
    </source>
</reference>
<evidence type="ECO:0000313" key="3">
    <source>
        <dbReference type="Proteomes" id="UP000472335"/>
    </source>
</evidence>
<name>A0A6G4UXS2_9ACTN</name>
<sequence>MTLIQSVQESPIAQWAHENATAHDTHYIAPQDKTIPVLFTPLVALTVAGAAGCAIGAGTGFAQALGFHDQDASMPTSGTAAGLSVDALTSRHPGMA</sequence>
<proteinExistence type="predicted"/>
<protein>
    <submittedName>
        <fullName evidence="2">Uncharacterized protein</fullName>
    </submittedName>
</protein>
<dbReference type="RefSeq" id="WP_165254436.1">
    <property type="nucleotide sequence ID" value="NZ_JAAKZY010000004.1"/>
</dbReference>
<feature type="region of interest" description="Disordered" evidence="1">
    <location>
        <begin position="75"/>
        <end position="96"/>
    </location>
</feature>
<comment type="caution">
    <text evidence="2">The sequence shown here is derived from an EMBL/GenBank/DDBJ whole genome shotgun (WGS) entry which is preliminary data.</text>
</comment>
<accession>A0A6G4UXS2</accession>
<evidence type="ECO:0000256" key="1">
    <source>
        <dbReference type="SAM" id="MobiDB-lite"/>
    </source>
</evidence>
<evidence type="ECO:0000313" key="2">
    <source>
        <dbReference type="EMBL" id="NGO06516.1"/>
    </source>
</evidence>
<dbReference type="Proteomes" id="UP000472335">
    <property type="component" value="Unassembled WGS sequence"/>
</dbReference>
<dbReference type="AlphaFoldDB" id="A0A6G4UXS2"/>
<organism evidence="2 3">
    <name type="scientific">Streptomyces scabichelini</name>
    <dbReference type="NCBI Taxonomy" id="2711217"/>
    <lineage>
        <taxon>Bacteria</taxon>
        <taxon>Bacillati</taxon>
        <taxon>Actinomycetota</taxon>
        <taxon>Actinomycetes</taxon>
        <taxon>Kitasatosporales</taxon>
        <taxon>Streptomycetaceae</taxon>
        <taxon>Streptomyces</taxon>
    </lineage>
</organism>